<evidence type="ECO:0000313" key="2">
    <source>
        <dbReference type="EMBL" id="KMM34488.1"/>
    </source>
</evidence>
<keyword evidence="1" id="KW-0732">Signal</keyword>
<dbReference type="AlphaFoldDB" id="A0A0J6CMS8"/>
<dbReference type="EMBL" id="LFJV01000017">
    <property type="protein sequence ID" value="KMM34488.1"/>
    <property type="molecule type" value="Genomic_DNA"/>
</dbReference>
<dbReference type="Proteomes" id="UP000036166">
    <property type="component" value="Unassembled WGS sequence"/>
</dbReference>
<name>A0A0J6CMS8_9BACT</name>
<protein>
    <submittedName>
        <fullName evidence="2">Uncharacterized protein</fullName>
    </submittedName>
</protein>
<proteinExistence type="predicted"/>
<dbReference type="PATRIC" id="fig|328812.4.peg.1583"/>
<evidence type="ECO:0000256" key="1">
    <source>
        <dbReference type="SAM" id="SignalP"/>
    </source>
</evidence>
<gene>
    <name evidence="2" type="ORF">ACM15_06750</name>
</gene>
<sequence length="349" mass="40411">MKIKSLFGMLLFLFTMGFTSCSEDDKQEYYLELSQNSCEVIQGYSISIDLTAHENTTLNVENPELIDAAYIWELDDYKAKIEIKGKQKGETDLVVTDHETGESATIKVKVTEYPMPRLAVKQPKGNIFDTMNFYLYNEDSKSINSNSLSVVCDSIVWTVDEINNSFRVFEHEGVGNRLTLEWGHCFKYPGEYKTNLTAWKDNKVIFRHQLAVTITDEKDFLEYNWKDITKNSSAWSTYADVLKSGPNLMTTYGLCGTVPYAEVRVFNGNMTQSYQLYDYFCKLYSVPTYEDNRDKMWQLYDELFSEQKVYPSAYPVAIWVTERVNIVLLLLDDNTGYSNYVVYAEPNRQ</sequence>
<dbReference type="PROSITE" id="PS51257">
    <property type="entry name" value="PROKAR_LIPOPROTEIN"/>
    <property type="match status" value="1"/>
</dbReference>
<organism evidence="2 3">
    <name type="scientific">Parabacteroides goldsteinii</name>
    <dbReference type="NCBI Taxonomy" id="328812"/>
    <lineage>
        <taxon>Bacteria</taxon>
        <taxon>Pseudomonadati</taxon>
        <taxon>Bacteroidota</taxon>
        <taxon>Bacteroidia</taxon>
        <taxon>Bacteroidales</taxon>
        <taxon>Tannerellaceae</taxon>
        <taxon>Parabacteroides</taxon>
    </lineage>
</organism>
<feature type="signal peptide" evidence="1">
    <location>
        <begin position="1"/>
        <end position="20"/>
    </location>
</feature>
<dbReference type="RefSeq" id="WP_046146468.1">
    <property type="nucleotide sequence ID" value="NZ_CABKUI010000001.1"/>
</dbReference>
<feature type="chain" id="PRO_5005269382" evidence="1">
    <location>
        <begin position="21"/>
        <end position="349"/>
    </location>
</feature>
<reference evidence="2 3" key="1">
    <citation type="submission" date="2015-06" db="EMBL/GenBank/DDBJ databases">
        <title>Draft Genome Sequence of Parabacteroides goldsteinii with Putative Novel Metallo-Beta-Lactamases Isolated from a Blood Culture from a Human Patient.</title>
        <authorList>
            <person name="Krogh T.J."/>
            <person name="Agergaard C.N."/>
            <person name="Moller-Jensen J."/>
            <person name="Justesen U.S."/>
        </authorList>
    </citation>
    <scope>NUCLEOTIDE SEQUENCE [LARGE SCALE GENOMIC DNA]</scope>
    <source>
        <strain evidence="2 3">910340</strain>
    </source>
</reference>
<comment type="caution">
    <text evidence="2">The sequence shown here is derived from an EMBL/GenBank/DDBJ whole genome shotgun (WGS) entry which is preliminary data.</text>
</comment>
<accession>A0A0J6CMS8</accession>
<evidence type="ECO:0000313" key="3">
    <source>
        <dbReference type="Proteomes" id="UP000036166"/>
    </source>
</evidence>